<dbReference type="GO" id="GO:0002189">
    <property type="term" value="C:ribose phosphate diphosphokinase complex"/>
    <property type="evidence" value="ECO:0007669"/>
    <property type="project" value="TreeGrafter"/>
</dbReference>
<sequence>MMANDIKLLSGSGHEELGALMASRLGIEVTNTVAFKCWNEEIGVSVGESVRDQDVFILQSVAGEVNDGLMELFIMTKACRDSSARRITVVVPSFPYSRQDKKDKSRAPITAKLMANMLQVSGCVWTIVTLQSTCIWLTVNQNHVITMDLHASQIQGFFDVPVDNLFAEPSILRWINENLDVDNCVIVSPDAGGTKRAAAISDRLKKTGFVIIHKERPRPNVVGRMTLVGDVRDKIAIIVDDMADTCGTLAKAAETLNEFGARQIFAIVTHGILSGNAIETINQSYLSGLVVTNTVPLGDKVQRCPKLKVIDVSGTLAEAIRRTHNGESVSYLFTHAAEWSGSS</sequence>
<name>A0A8H4PBD1_9HYPO</name>
<keyword evidence="15" id="KW-1185">Reference proteome</keyword>
<evidence type="ECO:0000313" key="14">
    <source>
        <dbReference type="EMBL" id="KAF4463081.1"/>
    </source>
</evidence>
<dbReference type="FunFam" id="3.40.50.2020:FF:000014">
    <property type="entry name" value="Ribose-phosphate pyrophosphokinase 1"/>
    <property type="match status" value="2"/>
</dbReference>
<dbReference type="GO" id="GO:0004749">
    <property type="term" value="F:ribose phosphate diphosphokinase activity"/>
    <property type="evidence" value="ECO:0007669"/>
    <property type="project" value="UniProtKB-EC"/>
</dbReference>
<keyword evidence="6" id="KW-0479">Metal-binding</keyword>
<dbReference type="FunFam" id="3.40.50.2020:FF:000005">
    <property type="entry name" value="Ribose-phosphate pyrophosphokinase 1"/>
    <property type="match status" value="1"/>
</dbReference>
<dbReference type="EC" id="2.7.6.1" evidence="4"/>
<dbReference type="InterPro" id="IPR029099">
    <property type="entry name" value="Pribosyltran_N"/>
</dbReference>
<organism evidence="14 15">
    <name type="scientific">Fusarium albosuccineum</name>
    <dbReference type="NCBI Taxonomy" id="1237068"/>
    <lineage>
        <taxon>Eukaryota</taxon>
        <taxon>Fungi</taxon>
        <taxon>Dikarya</taxon>
        <taxon>Ascomycota</taxon>
        <taxon>Pezizomycotina</taxon>
        <taxon>Sordariomycetes</taxon>
        <taxon>Hypocreomycetidae</taxon>
        <taxon>Hypocreales</taxon>
        <taxon>Nectriaceae</taxon>
        <taxon>Fusarium</taxon>
        <taxon>Fusarium decemcellulare species complex</taxon>
    </lineage>
</organism>
<evidence type="ECO:0000256" key="1">
    <source>
        <dbReference type="ARBA" id="ARBA00004496"/>
    </source>
</evidence>
<dbReference type="GO" id="GO:0000287">
    <property type="term" value="F:magnesium ion binding"/>
    <property type="evidence" value="ECO:0007669"/>
    <property type="project" value="InterPro"/>
</dbReference>
<evidence type="ECO:0000256" key="5">
    <source>
        <dbReference type="ARBA" id="ARBA00022679"/>
    </source>
</evidence>
<evidence type="ECO:0000256" key="9">
    <source>
        <dbReference type="ARBA" id="ARBA00022777"/>
    </source>
</evidence>
<evidence type="ECO:0000256" key="2">
    <source>
        <dbReference type="ARBA" id="ARBA00004996"/>
    </source>
</evidence>
<evidence type="ECO:0000313" key="15">
    <source>
        <dbReference type="Proteomes" id="UP000554235"/>
    </source>
</evidence>
<dbReference type="GO" id="GO:0016301">
    <property type="term" value="F:kinase activity"/>
    <property type="evidence" value="ECO:0007669"/>
    <property type="project" value="UniProtKB-KW"/>
</dbReference>
<keyword evidence="10" id="KW-0067">ATP-binding</keyword>
<dbReference type="Gene3D" id="3.40.50.2020">
    <property type="match status" value="2"/>
</dbReference>
<dbReference type="CDD" id="cd06223">
    <property type="entry name" value="PRTases_typeI"/>
    <property type="match status" value="1"/>
</dbReference>
<comment type="catalytic activity">
    <reaction evidence="12">
        <text>D-ribose 5-phosphate + ATP = 5-phospho-alpha-D-ribose 1-diphosphate + AMP + H(+)</text>
        <dbReference type="Rhea" id="RHEA:15609"/>
        <dbReference type="ChEBI" id="CHEBI:15378"/>
        <dbReference type="ChEBI" id="CHEBI:30616"/>
        <dbReference type="ChEBI" id="CHEBI:58017"/>
        <dbReference type="ChEBI" id="CHEBI:78346"/>
        <dbReference type="ChEBI" id="CHEBI:456215"/>
        <dbReference type="EC" id="2.7.6.1"/>
    </reaction>
</comment>
<dbReference type="NCBIfam" id="TIGR01251">
    <property type="entry name" value="ribP_PPkin"/>
    <property type="match status" value="1"/>
</dbReference>
<keyword evidence="7" id="KW-0545">Nucleotide biosynthesis</keyword>
<evidence type="ECO:0000256" key="8">
    <source>
        <dbReference type="ARBA" id="ARBA00022741"/>
    </source>
</evidence>
<dbReference type="GO" id="GO:0009156">
    <property type="term" value="P:ribonucleoside monophosphate biosynthetic process"/>
    <property type="evidence" value="ECO:0007669"/>
    <property type="project" value="InterPro"/>
</dbReference>
<dbReference type="NCBIfam" id="NF002320">
    <property type="entry name" value="PRK01259.1"/>
    <property type="match status" value="1"/>
</dbReference>
<proteinExistence type="inferred from homology"/>
<dbReference type="InterPro" id="IPR000842">
    <property type="entry name" value="PRib_PP_synth_CS"/>
</dbReference>
<feature type="domain" description="Ribose-phosphate pyrophosphokinase N-terminal" evidence="13">
    <location>
        <begin position="6"/>
        <end position="122"/>
    </location>
</feature>
<reference evidence="14 15" key="1">
    <citation type="submission" date="2020-01" db="EMBL/GenBank/DDBJ databases">
        <title>Identification and distribution of gene clusters putatively required for synthesis of sphingolipid metabolism inhibitors in phylogenetically diverse species of the filamentous fungus Fusarium.</title>
        <authorList>
            <person name="Kim H.-S."/>
            <person name="Busman M."/>
            <person name="Brown D.W."/>
            <person name="Divon H."/>
            <person name="Uhlig S."/>
            <person name="Proctor R.H."/>
        </authorList>
    </citation>
    <scope>NUCLEOTIDE SEQUENCE [LARGE SCALE GENOMIC DNA]</scope>
    <source>
        <strain evidence="14 15">NRRL 20459</strain>
    </source>
</reference>
<evidence type="ECO:0000256" key="11">
    <source>
        <dbReference type="ARBA" id="ARBA00022842"/>
    </source>
</evidence>
<dbReference type="PANTHER" id="PTHR10210:SF32">
    <property type="entry name" value="RIBOSE-PHOSPHATE PYROPHOSPHOKINASE 2"/>
    <property type="match status" value="1"/>
</dbReference>
<dbReference type="GO" id="GO:0005737">
    <property type="term" value="C:cytoplasm"/>
    <property type="evidence" value="ECO:0007669"/>
    <property type="project" value="UniProtKB-SubCell"/>
</dbReference>
<dbReference type="SUPFAM" id="SSF53271">
    <property type="entry name" value="PRTase-like"/>
    <property type="match status" value="1"/>
</dbReference>
<comment type="similarity">
    <text evidence="3">Belongs to the ribose-phosphate pyrophosphokinase family.</text>
</comment>
<evidence type="ECO:0000256" key="6">
    <source>
        <dbReference type="ARBA" id="ARBA00022723"/>
    </source>
</evidence>
<dbReference type="AlphaFoldDB" id="A0A8H4PBD1"/>
<dbReference type="Pfam" id="PF13793">
    <property type="entry name" value="Pribosyltran_N"/>
    <property type="match status" value="1"/>
</dbReference>
<evidence type="ECO:0000256" key="10">
    <source>
        <dbReference type="ARBA" id="ARBA00022840"/>
    </source>
</evidence>
<evidence type="ECO:0000256" key="12">
    <source>
        <dbReference type="ARBA" id="ARBA00049535"/>
    </source>
</evidence>
<dbReference type="GO" id="GO:0006015">
    <property type="term" value="P:5-phosphoribose 1-diphosphate biosynthetic process"/>
    <property type="evidence" value="ECO:0007669"/>
    <property type="project" value="TreeGrafter"/>
</dbReference>
<dbReference type="InterPro" id="IPR029057">
    <property type="entry name" value="PRTase-like"/>
</dbReference>
<keyword evidence="8" id="KW-0547">Nucleotide-binding</keyword>
<dbReference type="PROSITE" id="PS00114">
    <property type="entry name" value="PRPP_SYNTHASE"/>
    <property type="match status" value="1"/>
</dbReference>
<dbReference type="InterPro" id="IPR005946">
    <property type="entry name" value="Rib-P_diPkinase"/>
</dbReference>
<evidence type="ECO:0000256" key="3">
    <source>
        <dbReference type="ARBA" id="ARBA00006478"/>
    </source>
</evidence>
<gene>
    <name evidence="14" type="ORF">FALBO_10087</name>
</gene>
<comment type="caution">
    <text evidence="14">The sequence shown here is derived from an EMBL/GenBank/DDBJ whole genome shotgun (WGS) entry which is preliminary data.</text>
</comment>
<keyword evidence="9 14" id="KW-0418">Kinase</keyword>
<comment type="pathway">
    <text evidence="2">Metabolic intermediate biosynthesis; 5-phospho-alpha-D-ribose 1-diphosphate biosynthesis; 5-phospho-alpha-D-ribose 1-diphosphate from D-ribose 5-phosphate (route I): step 1/1.</text>
</comment>
<dbReference type="InterPro" id="IPR000836">
    <property type="entry name" value="PRTase_dom"/>
</dbReference>
<dbReference type="GO" id="GO:0005524">
    <property type="term" value="F:ATP binding"/>
    <property type="evidence" value="ECO:0007669"/>
    <property type="project" value="UniProtKB-KW"/>
</dbReference>
<dbReference type="Proteomes" id="UP000554235">
    <property type="component" value="Unassembled WGS sequence"/>
</dbReference>
<evidence type="ECO:0000256" key="7">
    <source>
        <dbReference type="ARBA" id="ARBA00022727"/>
    </source>
</evidence>
<protein>
    <recommendedName>
        <fullName evidence="4">ribose-phosphate diphosphokinase</fullName>
        <ecNumber evidence="4">2.7.6.1</ecNumber>
    </recommendedName>
</protein>
<dbReference type="PANTHER" id="PTHR10210">
    <property type="entry name" value="RIBOSE-PHOSPHATE DIPHOSPHOKINASE FAMILY MEMBER"/>
    <property type="match status" value="1"/>
</dbReference>
<dbReference type="GO" id="GO:0006164">
    <property type="term" value="P:purine nucleotide biosynthetic process"/>
    <property type="evidence" value="ECO:0007669"/>
    <property type="project" value="TreeGrafter"/>
</dbReference>
<evidence type="ECO:0000256" key="4">
    <source>
        <dbReference type="ARBA" id="ARBA00013247"/>
    </source>
</evidence>
<comment type="subcellular location">
    <subcellularLocation>
        <location evidence="1">Cytoplasm</location>
    </subcellularLocation>
</comment>
<dbReference type="Pfam" id="PF14572">
    <property type="entry name" value="Pribosyl_synth"/>
    <property type="match status" value="1"/>
</dbReference>
<dbReference type="OrthoDB" id="413572at2759"/>
<dbReference type="EMBL" id="JAADYS010001426">
    <property type="protein sequence ID" value="KAF4463081.1"/>
    <property type="molecule type" value="Genomic_DNA"/>
</dbReference>
<keyword evidence="11" id="KW-0460">Magnesium</keyword>
<dbReference type="SMART" id="SM01400">
    <property type="entry name" value="Pribosyltran_N"/>
    <property type="match status" value="1"/>
</dbReference>
<accession>A0A8H4PBD1</accession>
<evidence type="ECO:0000259" key="13">
    <source>
        <dbReference type="Pfam" id="PF13793"/>
    </source>
</evidence>
<keyword evidence="5" id="KW-0808">Transferase</keyword>